<dbReference type="PANTHER" id="PTHR43689">
    <property type="entry name" value="HYDROLASE"/>
    <property type="match status" value="1"/>
</dbReference>
<comment type="caution">
    <text evidence="2">The sequence shown here is derived from an EMBL/GenBank/DDBJ whole genome shotgun (WGS) entry which is preliminary data.</text>
</comment>
<dbReference type="Gene3D" id="3.40.50.1820">
    <property type="entry name" value="alpha/beta hydrolase"/>
    <property type="match status" value="1"/>
</dbReference>
<organism evidence="2 3">
    <name type="scientific">Spongiivirga citrea</name>
    <dbReference type="NCBI Taxonomy" id="1481457"/>
    <lineage>
        <taxon>Bacteria</taxon>
        <taxon>Pseudomonadati</taxon>
        <taxon>Bacteroidota</taxon>
        <taxon>Flavobacteriia</taxon>
        <taxon>Flavobacteriales</taxon>
        <taxon>Flavobacteriaceae</taxon>
        <taxon>Spongiivirga</taxon>
    </lineage>
</organism>
<dbReference type="InterPro" id="IPR029058">
    <property type="entry name" value="AB_hydrolase_fold"/>
</dbReference>
<evidence type="ECO:0000313" key="2">
    <source>
        <dbReference type="EMBL" id="NER16140.1"/>
    </source>
</evidence>
<keyword evidence="3" id="KW-1185">Reference proteome</keyword>
<evidence type="ECO:0000313" key="3">
    <source>
        <dbReference type="Proteomes" id="UP000474296"/>
    </source>
</evidence>
<protein>
    <submittedName>
        <fullName evidence="2">Alpha/beta fold hydrolase</fullName>
    </submittedName>
</protein>
<evidence type="ECO:0000259" key="1">
    <source>
        <dbReference type="Pfam" id="PF00561"/>
    </source>
</evidence>
<sequence length="277" mass="31704">MIRNLLIQFYRTYLNSLVYIAPKFAAKTAMKLYTTPRSGKLTREQSEFLSSATRQQHQHDDLTLYSYLWPGREKTILLAHGWESNAGRWENTILKLKETGYSIVAFDGPAHGQSSGTRFDGILYAECIKTIVDFYKPSTIIGHSVGGMSSIYSYYKYQFPALEKLISIAAPSEFTHLMDNYKRIIGFNDRMMNAIYTFVHHKYNFDPREFSSANFAASFEINTMVIHDKYDDIIAYQEGVAIASSVTNATFITTENMGHSVNTPEVDKYIYDFVKPD</sequence>
<dbReference type="Proteomes" id="UP000474296">
    <property type="component" value="Unassembled WGS sequence"/>
</dbReference>
<reference evidence="2 3" key="1">
    <citation type="submission" date="2020-01" db="EMBL/GenBank/DDBJ databases">
        <title>Spongiivirga citrea KCTC 32990T.</title>
        <authorList>
            <person name="Wang G."/>
        </authorList>
    </citation>
    <scope>NUCLEOTIDE SEQUENCE [LARGE SCALE GENOMIC DNA]</scope>
    <source>
        <strain evidence="2 3">KCTC 32990</strain>
    </source>
</reference>
<dbReference type="InterPro" id="IPR000073">
    <property type="entry name" value="AB_hydrolase_1"/>
</dbReference>
<proteinExistence type="predicted"/>
<name>A0A6M0CQD2_9FLAO</name>
<keyword evidence="2" id="KW-0378">Hydrolase</keyword>
<gene>
    <name evidence="2" type="ORF">GWK10_02905</name>
</gene>
<dbReference type="Pfam" id="PF00561">
    <property type="entry name" value="Abhydrolase_1"/>
    <property type="match status" value="1"/>
</dbReference>
<dbReference type="EMBL" id="JAABOQ010000001">
    <property type="protein sequence ID" value="NER16140.1"/>
    <property type="molecule type" value="Genomic_DNA"/>
</dbReference>
<feature type="domain" description="AB hydrolase-1" evidence="1">
    <location>
        <begin position="75"/>
        <end position="180"/>
    </location>
</feature>
<dbReference type="AlphaFoldDB" id="A0A6M0CQD2"/>
<dbReference type="GO" id="GO:0016787">
    <property type="term" value="F:hydrolase activity"/>
    <property type="evidence" value="ECO:0007669"/>
    <property type="project" value="UniProtKB-KW"/>
</dbReference>
<dbReference type="RefSeq" id="WP_164029391.1">
    <property type="nucleotide sequence ID" value="NZ_JAABOQ010000001.1"/>
</dbReference>
<accession>A0A6M0CQD2</accession>
<dbReference type="PANTHER" id="PTHR43689:SF8">
    <property type="entry name" value="ALPHA_BETA-HYDROLASES SUPERFAMILY PROTEIN"/>
    <property type="match status" value="1"/>
</dbReference>
<dbReference type="SUPFAM" id="SSF53474">
    <property type="entry name" value="alpha/beta-Hydrolases"/>
    <property type="match status" value="1"/>
</dbReference>